<dbReference type="EMBL" id="LR131273">
    <property type="protein sequence ID" value="VDR37881.1"/>
    <property type="molecule type" value="Genomic_DNA"/>
</dbReference>
<accession>A0A3P8L545</accession>
<dbReference type="Proteomes" id="UP000271626">
    <property type="component" value="Chromosome"/>
</dbReference>
<evidence type="ECO:0008006" key="3">
    <source>
        <dbReference type="Google" id="ProtNLM"/>
    </source>
</evidence>
<dbReference type="InterPro" id="IPR036271">
    <property type="entry name" value="Tet_transcr_reg_TetR-rel_C_sf"/>
</dbReference>
<reference evidence="1 2" key="1">
    <citation type="submission" date="2018-12" db="EMBL/GenBank/DDBJ databases">
        <authorList>
            <consortium name="Pathogen Informatics"/>
        </authorList>
    </citation>
    <scope>NUCLEOTIDE SEQUENCE [LARGE SCALE GENOMIC DNA]</scope>
    <source>
        <strain evidence="1 2">NCTC10741</strain>
    </source>
</reference>
<proteinExistence type="predicted"/>
<evidence type="ECO:0000313" key="1">
    <source>
        <dbReference type="EMBL" id="VDR37881.1"/>
    </source>
</evidence>
<dbReference type="InterPro" id="IPR009057">
    <property type="entry name" value="Homeodomain-like_sf"/>
</dbReference>
<dbReference type="AlphaFoldDB" id="A0A3P8L545"/>
<dbReference type="SUPFAM" id="SSF46689">
    <property type="entry name" value="Homeodomain-like"/>
    <property type="match status" value="1"/>
</dbReference>
<dbReference type="SUPFAM" id="SSF48498">
    <property type="entry name" value="Tetracyclin repressor-like, C-terminal domain"/>
    <property type="match status" value="1"/>
</dbReference>
<gene>
    <name evidence="1" type="ORF">NCTC10741_00993</name>
</gene>
<dbReference type="Gene3D" id="1.10.357.10">
    <property type="entry name" value="Tetracycline Repressor, domain 2"/>
    <property type="match status" value="1"/>
</dbReference>
<name>A0A3P8L545_TSUPA</name>
<sequence length="186" mass="20018">MLDAGIEMLGAPEPGVLGVRAVCRSTGITERYFYEAFGTREGFVHAVYDDVARRAQEAILGAMVPGPETSNEAIRVVVTAFFEFVVDNPAVGRTLLLGPDREPALAERGLQHSSAFVELMTAARPEGIDENLSRMGSTALVGAQAAAYMAYLSGGFDVPREELIDYCVFLIEASTDYFVGRVRSGS</sequence>
<evidence type="ECO:0000313" key="2">
    <source>
        <dbReference type="Proteomes" id="UP000271626"/>
    </source>
</evidence>
<protein>
    <recommendedName>
        <fullName evidence="3">TetR family transcriptional regulator</fullName>
    </recommendedName>
</protein>
<organism evidence="1 2">
    <name type="scientific">Tsukamurella paurometabola</name>
    <name type="common">Corynebacterium paurometabolum</name>
    <dbReference type="NCBI Taxonomy" id="2061"/>
    <lineage>
        <taxon>Bacteria</taxon>
        <taxon>Bacillati</taxon>
        <taxon>Actinomycetota</taxon>
        <taxon>Actinomycetes</taxon>
        <taxon>Mycobacteriales</taxon>
        <taxon>Tsukamurellaceae</taxon>
        <taxon>Tsukamurella</taxon>
    </lineage>
</organism>